<dbReference type="GO" id="GO:0005829">
    <property type="term" value="C:cytosol"/>
    <property type="evidence" value="ECO:0007669"/>
    <property type="project" value="TreeGrafter"/>
</dbReference>
<dbReference type="InterPro" id="IPR032466">
    <property type="entry name" value="Metal_Hydrolase"/>
</dbReference>
<comment type="similarity">
    <text evidence="3">Belongs to the metallo-dependent hydrolases superfamily.</text>
</comment>
<dbReference type="Gene3D" id="3.20.20.140">
    <property type="entry name" value="Metal-dependent hydrolases"/>
    <property type="match status" value="1"/>
</dbReference>
<dbReference type="PANTHER" id="PTHR21240">
    <property type="entry name" value="2-AMINO-3-CARBOXYLMUCONATE-6-SEMIALDEHYDE DECARBOXYLASE"/>
    <property type="match status" value="1"/>
</dbReference>
<protein>
    <submittedName>
        <fullName evidence="5">Amidohydrolase 2</fullName>
    </submittedName>
</protein>
<evidence type="ECO:0000313" key="6">
    <source>
        <dbReference type="Proteomes" id="UP000235672"/>
    </source>
</evidence>
<dbReference type="STRING" id="1745343.A0A2J6PML4"/>
<evidence type="ECO:0000313" key="5">
    <source>
        <dbReference type="EMBL" id="PMD15264.1"/>
    </source>
</evidence>
<organism evidence="5 6">
    <name type="scientific">Hyaloscypha hepaticicola</name>
    <dbReference type="NCBI Taxonomy" id="2082293"/>
    <lineage>
        <taxon>Eukaryota</taxon>
        <taxon>Fungi</taxon>
        <taxon>Dikarya</taxon>
        <taxon>Ascomycota</taxon>
        <taxon>Pezizomycotina</taxon>
        <taxon>Leotiomycetes</taxon>
        <taxon>Helotiales</taxon>
        <taxon>Hyaloscyphaceae</taxon>
        <taxon>Hyaloscypha</taxon>
    </lineage>
</organism>
<feature type="domain" description="Amidohydrolase-related" evidence="4">
    <location>
        <begin position="58"/>
        <end position="318"/>
    </location>
</feature>
<dbReference type="OrthoDB" id="432010at2759"/>
<dbReference type="Pfam" id="PF04909">
    <property type="entry name" value="Amidohydro_2"/>
    <property type="match status" value="1"/>
</dbReference>
<feature type="non-terminal residue" evidence="5">
    <location>
        <position position="319"/>
    </location>
</feature>
<dbReference type="InterPro" id="IPR032465">
    <property type="entry name" value="ACMSD"/>
</dbReference>
<dbReference type="SUPFAM" id="SSF51556">
    <property type="entry name" value="Metallo-dependent hydrolases"/>
    <property type="match status" value="1"/>
</dbReference>
<gene>
    <name evidence="5" type="ORF">NA56DRAFT_609343</name>
</gene>
<keyword evidence="5" id="KW-0378">Hydrolase</keyword>
<sequence>MLPPLITLEEHFFSTECLSTFQAKYSEQLKYLPGLADKVRDLGELRLQDMNTGRISLQVISHGPGTLSTSQCLAANDQLATAVAKNTDRFAGFAVLPMIEPDAAAKELVRCVREFGFVGALIDNHVSGKYYDGPEYHPVFQAAQELDVPIYLHPTWPSEDMAPRYSGNYSHGAEASIGASGFGWHSETALHVLRLFAAGVFDKFPRLQIVVGHFGEMLPFMLQRVCDLSIRWGRFERPFQQVWDENIYITTSGVWSLDPMACILRNTKIERILYSVDYPFANNEKGLRWMEELQGSGLVGQEDLERIAYKNAEKLLRIK</sequence>
<dbReference type="Proteomes" id="UP000235672">
    <property type="component" value="Unassembled WGS sequence"/>
</dbReference>
<dbReference type="PANTHER" id="PTHR21240:SF30">
    <property type="entry name" value="AMIDOHYDROLASE-RELATED DOMAIN-CONTAINING PROTEIN-RELATED"/>
    <property type="match status" value="1"/>
</dbReference>
<evidence type="ECO:0000259" key="4">
    <source>
        <dbReference type="Pfam" id="PF04909"/>
    </source>
</evidence>
<dbReference type="EMBL" id="KZ613515">
    <property type="protein sequence ID" value="PMD15264.1"/>
    <property type="molecule type" value="Genomic_DNA"/>
</dbReference>
<dbReference type="InterPro" id="IPR006680">
    <property type="entry name" value="Amidohydro-rel"/>
</dbReference>
<proteinExistence type="inferred from homology"/>
<keyword evidence="2 3" id="KW-0456">Lyase</keyword>
<accession>A0A2J6PML4</accession>
<name>A0A2J6PML4_9HELO</name>
<dbReference type="AlphaFoldDB" id="A0A2J6PML4"/>
<evidence type="ECO:0000256" key="3">
    <source>
        <dbReference type="RuleBase" id="RU366045"/>
    </source>
</evidence>
<dbReference type="GO" id="GO:0019748">
    <property type="term" value="P:secondary metabolic process"/>
    <property type="evidence" value="ECO:0007669"/>
    <property type="project" value="TreeGrafter"/>
</dbReference>
<evidence type="ECO:0000256" key="2">
    <source>
        <dbReference type="ARBA" id="ARBA00023239"/>
    </source>
</evidence>
<evidence type="ECO:0000256" key="1">
    <source>
        <dbReference type="ARBA" id="ARBA00022793"/>
    </source>
</evidence>
<dbReference type="FunFam" id="3.20.20.140:FF:000099">
    <property type="entry name" value="Amidohydrolase 2"/>
    <property type="match status" value="1"/>
</dbReference>
<keyword evidence="1 3" id="KW-0210">Decarboxylase</keyword>
<keyword evidence="6" id="KW-1185">Reference proteome</keyword>
<reference evidence="5 6" key="1">
    <citation type="submission" date="2016-05" db="EMBL/GenBank/DDBJ databases">
        <title>A degradative enzymes factory behind the ericoid mycorrhizal symbiosis.</title>
        <authorList>
            <consortium name="DOE Joint Genome Institute"/>
            <person name="Martino E."/>
            <person name="Morin E."/>
            <person name="Grelet G."/>
            <person name="Kuo A."/>
            <person name="Kohler A."/>
            <person name="Daghino S."/>
            <person name="Barry K."/>
            <person name="Choi C."/>
            <person name="Cichocki N."/>
            <person name="Clum A."/>
            <person name="Copeland A."/>
            <person name="Hainaut M."/>
            <person name="Haridas S."/>
            <person name="Labutti K."/>
            <person name="Lindquist E."/>
            <person name="Lipzen A."/>
            <person name="Khouja H.-R."/>
            <person name="Murat C."/>
            <person name="Ohm R."/>
            <person name="Olson A."/>
            <person name="Spatafora J."/>
            <person name="Veneault-Fourrey C."/>
            <person name="Henrissat B."/>
            <person name="Grigoriev I."/>
            <person name="Martin F."/>
            <person name="Perotto S."/>
        </authorList>
    </citation>
    <scope>NUCLEOTIDE SEQUENCE [LARGE SCALE GENOMIC DNA]</scope>
    <source>
        <strain evidence="5 6">UAMH 7357</strain>
    </source>
</reference>
<dbReference type="GO" id="GO:0016787">
    <property type="term" value="F:hydrolase activity"/>
    <property type="evidence" value="ECO:0007669"/>
    <property type="project" value="UniProtKB-KW"/>
</dbReference>
<dbReference type="GO" id="GO:0016831">
    <property type="term" value="F:carboxy-lyase activity"/>
    <property type="evidence" value="ECO:0007669"/>
    <property type="project" value="UniProtKB-KW"/>
</dbReference>